<evidence type="ECO:0000313" key="2">
    <source>
        <dbReference type="EMBL" id="AMW98859.1"/>
    </source>
</evidence>
<keyword evidence="1" id="KW-0812">Transmembrane</keyword>
<keyword evidence="3" id="KW-1185">Reference proteome</keyword>
<dbReference type="Pfam" id="PF11118">
    <property type="entry name" value="DUF2627"/>
    <property type="match status" value="1"/>
</dbReference>
<evidence type="ECO:0008006" key="4">
    <source>
        <dbReference type="Google" id="ProtNLM"/>
    </source>
</evidence>
<organism evidence="2 3">
    <name type="scientific">Rummeliibacillus stabekisii</name>
    <dbReference type="NCBI Taxonomy" id="241244"/>
    <lineage>
        <taxon>Bacteria</taxon>
        <taxon>Bacillati</taxon>
        <taxon>Bacillota</taxon>
        <taxon>Bacilli</taxon>
        <taxon>Bacillales</taxon>
        <taxon>Caryophanaceae</taxon>
        <taxon>Rummeliibacillus</taxon>
    </lineage>
</organism>
<reference evidence="2 3" key="1">
    <citation type="journal article" date="2016" name="Genome Announc.">
        <title>Whole-Genome Sequence of Rummeliibacillus stabekisii Strain PP9 Isolated from Antarctic Soil.</title>
        <authorList>
            <person name="da Mota F.F."/>
            <person name="Vollu R.E."/>
            <person name="Jurelevicius D."/>
            <person name="Seldin L."/>
        </authorList>
    </citation>
    <scope>NUCLEOTIDE SEQUENCE [LARGE SCALE GENOMIC DNA]</scope>
    <source>
        <strain evidence="2 3">PP9</strain>
    </source>
</reference>
<feature type="transmembrane region" description="Helical" evidence="1">
    <location>
        <begin position="41"/>
        <end position="62"/>
    </location>
</feature>
<dbReference type="AlphaFoldDB" id="A0A143HBR8"/>
<dbReference type="RefSeq" id="WP_066786703.1">
    <property type="nucleotide sequence ID" value="NZ_CP014806.1"/>
</dbReference>
<dbReference type="STRING" id="241244.ATY39_04985"/>
<dbReference type="InterPro" id="IPR020138">
    <property type="entry name" value="Uncharacterised_YqzF"/>
</dbReference>
<protein>
    <recommendedName>
        <fullName evidence="4">DUF2627 domain-containing protein</fullName>
    </recommendedName>
</protein>
<evidence type="ECO:0000256" key="1">
    <source>
        <dbReference type="SAM" id="Phobius"/>
    </source>
</evidence>
<gene>
    <name evidence="2" type="ORF">ATY39_04985</name>
</gene>
<keyword evidence="1" id="KW-0472">Membrane</keyword>
<proteinExistence type="predicted"/>
<name>A0A143HBR8_9BACL</name>
<dbReference type="Proteomes" id="UP000076021">
    <property type="component" value="Chromosome"/>
</dbReference>
<dbReference type="OrthoDB" id="2989757at2"/>
<dbReference type="EMBL" id="CP014806">
    <property type="protein sequence ID" value="AMW98859.1"/>
    <property type="molecule type" value="Genomic_DNA"/>
</dbReference>
<sequence>MGRFIAFVILAIPAIMAAAGIKLMRDTFFAKLFDPIPYLWLQFVIGIVLFLIGFGFFAGFLLNRDRRNGRVAPKYTKKK</sequence>
<accession>A0A143HBR8</accession>
<keyword evidence="1" id="KW-1133">Transmembrane helix</keyword>
<reference evidence="3" key="2">
    <citation type="submission" date="2016-03" db="EMBL/GenBank/DDBJ databases">
        <authorList>
            <person name="Seldin L."/>
        </authorList>
    </citation>
    <scope>NUCLEOTIDE SEQUENCE [LARGE SCALE GENOMIC DNA]</scope>
    <source>
        <strain evidence="3">PP9</strain>
    </source>
</reference>
<evidence type="ECO:0000313" key="3">
    <source>
        <dbReference type="Proteomes" id="UP000076021"/>
    </source>
</evidence>
<dbReference type="KEGG" id="rst:ATY39_04985"/>